<evidence type="ECO:0000313" key="1">
    <source>
        <dbReference type="EMBL" id="KCW52578.1"/>
    </source>
</evidence>
<dbReference type="EMBL" id="KK198762">
    <property type="protein sequence ID" value="KCW52578.1"/>
    <property type="molecule type" value="Genomic_DNA"/>
</dbReference>
<dbReference type="InParanoid" id="A0A059AFG5"/>
<dbReference type="PANTHER" id="PTHR34686">
    <property type="entry name" value="MATERNAL EFFECT EMBRYO ARREST PROTEIN"/>
    <property type="match status" value="1"/>
</dbReference>
<protein>
    <recommendedName>
        <fullName evidence="2">Maternal effect embryo arrest 59</fullName>
    </recommendedName>
</protein>
<dbReference type="STRING" id="71139.A0A059AFG5"/>
<dbReference type="PANTHER" id="PTHR34686:SF5">
    <property type="entry name" value="OS05G0451300 PROTEIN"/>
    <property type="match status" value="1"/>
</dbReference>
<gene>
    <name evidence="1" type="ORF">EUGRSUZ_J01950</name>
</gene>
<dbReference type="AlphaFoldDB" id="A0A059AFG5"/>
<sequence>MECCGRPNRSDVHLSKEEEAMIEEKTKEYFDGVAPKRHTKPQRSEYSSNYVDVLSTDGDIPEFVQFQRLENDPQKLVYSACEAKEDFMETEYYKDLNCVDKQHHRTGTGFITVENTKGEGFNLDSETSTIHHASCKGNPATNEWIPAASDSVGEHICMKFDKYQQ</sequence>
<dbReference type="Gramene" id="KCW52578">
    <property type="protein sequence ID" value="KCW52578"/>
    <property type="gene ID" value="EUGRSUZ_J01950"/>
</dbReference>
<proteinExistence type="predicted"/>
<dbReference type="OMA" id="HVYKGNP"/>
<reference evidence="1" key="1">
    <citation type="submission" date="2013-07" db="EMBL/GenBank/DDBJ databases">
        <title>The genome of Eucalyptus grandis.</title>
        <authorList>
            <person name="Schmutz J."/>
            <person name="Hayes R."/>
            <person name="Myburg A."/>
            <person name="Tuskan G."/>
            <person name="Grattapaglia D."/>
            <person name="Rokhsar D.S."/>
        </authorList>
    </citation>
    <scope>NUCLEOTIDE SEQUENCE</scope>
    <source>
        <tissue evidence="1">Leaf extractions</tissue>
    </source>
</reference>
<evidence type="ECO:0008006" key="2">
    <source>
        <dbReference type="Google" id="ProtNLM"/>
    </source>
</evidence>
<accession>A0A059AFG5</accession>
<name>A0A059AFG5_EUCGR</name>
<organism evidence="1">
    <name type="scientific">Eucalyptus grandis</name>
    <name type="common">Flooded gum</name>
    <dbReference type="NCBI Taxonomy" id="71139"/>
    <lineage>
        <taxon>Eukaryota</taxon>
        <taxon>Viridiplantae</taxon>
        <taxon>Streptophyta</taxon>
        <taxon>Embryophyta</taxon>
        <taxon>Tracheophyta</taxon>
        <taxon>Spermatophyta</taxon>
        <taxon>Magnoliopsida</taxon>
        <taxon>eudicotyledons</taxon>
        <taxon>Gunneridae</taxon>
        <taxon>Pentapetalae</taxon>
        <taxon>rosids</taxon>
        <taxon>malvids</taxon>
        <taxon>Myrtales</taxon>
        <taxon>Myrtaceae</taxon>
        <taxon>Myrtoideae</taxon>
        <taxon>Eucalypteae</taxon>
        <taxon>Eucalyptus</taxon>
    </lineage>
</organism>